<dbReference type="AlphaFoldDB" id="A0A0B7MH56"/>
<feature type="domain" description="Alcohol dehydrogenase iron-type/glycerol dehydrogenase GldA" evidence="3">
    <location>
        <begin position="20"/>
        <end position="192"/>
    </location>
</feature>
<comment type="similarity">
    <text evidence="1">Belongs to the iron-containing alcohol dehydrogenase family.</text>
</comment>
<evidence type="ECO:0000313" key="5">
    <source>
        <dbReference type="EMBL" id="CEO87568.1"/>
    </source>
</evidence>
<evidence type="ECO:0000256" key="2">
    <source>
        <dbReference type="ARBA" id="ARBA00023002"/>
    </source>
</evidence>
<keyword evidence="2" id="KW-0560">Oxidoreductase</keyword>
<dbReference type="SUPFAM" id="SSF56796">
    <property type="entry name" value="Dehydroquinate synthase-like"/>
    <property type="match status" value="1"/>
</dbReference>
<feature type="domain" description="Fe-containing alcohol dehydrogenase-like C-terminal" evidence="4">
    <location>
        <begin position="205"/>
        <end position="319"/>
    </location>
</feature>
<dbReference type="EMBL" id="CDRZ01000016">
    <property type="protein sequence ID" value="CEO87568.1"/>
    <property type="molecule type" value="Genomic_DNA"/>
</dbReference>
<gene>
    <name evidence="5" type="ORF">SSCH_1120012</name>
</gene>
<protein>
    <submittedName>
        <fullName evidence="5">Iron-containing alcohol dehydrogenase</fullName>
    </submittedName>
</protein>
<dbReference type="Gene3D" id="3.40.50.1970">
    <property type="match status" value="1"/>
</dbReference>
<dbReference type="GO" id="GO:0046872">
    <property type="term" value="F:metal ion binding"/>
    <property type="evidence" value="ECO:0007669"/>
    <property type="project" value="InterPro"/>
</dbReference>
<dbReference type="PANTHER" id="PTHR11496">
    <property type="entry name" value="ALCOHOL DEHYDROGENASE"/>
    <property type="match status" value="1"/>
</dbReference>
<keyword evidence="6" id="KW-1185">Reference proteome</keyword>
<dbReference type="GO" id="GO:0004022">
    <property type="term" value="F:alcohol dehydrogenase (NAD+) activity"/>
    <property type="evidence" value="ECO:0007669"/>
    <property type="project" value="UniProtKB-ARBA"/>
</dbReference>
<evidence type="ECO:0000313" key="6">
    <source>
        <dbReference type="Proteomes" id="UP000046155"/>
    </source>
</evidence>
<dbReference type="InterPro" id="IPR039697">
    <property type="entry name" value="Alcohol_dehydrogenase_Fe"/>
</dbReference>
<proteinExistence type="inferred from homology"/>
<accession>A0A0B7MH56</accession>
<dbReference type="Pfam" id="PF00465">
    <property type="entry name" value="Fe-ADH"/>
    <property type="match status" value="1"/>
</dbReference>
<reference evidence="6" key="1">
    <citation type="submission" date="2015-01" db="EMBL/GenBank/DDBJ databases">
        <authorList>
            <person name="Manzoor Shahid"/>
            <person name="Zubair Saima"/>
        </authorList>
    </citation>
    <scope>NUCLEOTIDE SEQUENCE [LARGE SCALE GENOMIC DNA]</scope>
    <source>
        <strain evidence="6">Sp3</strain>
    </source>
</reference>
<name>A0A0B7MH56_9FIRM</name>
<dbReference type="FunFam" id="3.40.50.1970:FF:000003">
    <property type="entry name" value="Alcohol dehydrogenase, iron-containing"/>
    <property type="match status" value="1"/>
</dbReference>
<dbReference type="Gene3D" id="1.20.1090.10">
    <property type="entry name" value="Dehydroquinate synthase-like - alpha domain"/>
    <property type="match status" value="1"/>
</dbReference>
<evidence type="ECO:0000256" key="1">
    <source>
        <dbReference type="ARBA" id="ARBA00007358"/>
    </source>
</evidence>
<evidence type="ECO:0000259" key="4">
    <source>
        <dbReference type="Pfam" id="PF25137"/>
    </source>
</evidence>
<organism evidence="5 6">
    <name type="scientific">Syntrophaceticus schinkii</name>
    <dbReference type="NCBI Taxonomy" id="499207"/>
    <lineage>
        <taxon>Bacteria</taxon>
        <taxon>Bacillati</taxon>
        <taxon>Bacillota</taxon>
        <taxon>Clostridia</taxon>
        <taxon>Thermoanaerobacterales</taxon>
        <taxon>Thermoanaerobacterales Family III. Incertae Sedis</taxon>
        <taxon>Syntrophaceticus</taxon>
    </lineage>
</organism>
<dbReference type="PANTHER" id="PTHR11496:SF102">
    <property type="entry name" value="ALCOHOL DEHYDROGENASE 4"/>
    <property type="match status" value="1"/>
</dbReference>
<dbReference type="Pfam" id="PF25137">
    <property type="entry name" value="ADH_Fe_C"/>
    <property type="match status" value="1"/>
</dbReference>
<sequence length="338" mass="37392">MWETKMNINQVVEIRTRTLCYFGVGALQKVNDICDWLKKNDIDKVLICTDKTVYKVTGVWDVLEPALKKRGIAWVMFDEVVPNPTVDGIDTAVKMGKDLGAQAVFGIGGGSPIDTCKSAAVLLHADNAQYNARDLYTFKFNAEKAVPIIAINTTHGTGTEVDRFAVASIPEKEYKPALAVDCIYPVFAIDDPAVMTKLPANQTRYTSIDAVNHVNEACTSLVTSPYVVMMAKEAVRLVARYMPQAVAHPDDLTARYYLLYASMIAGIDFDNGLLHFTHAMEHPLSAVKPDLPHGLGLAMLLPAVIKYTYPAVPEILAAIYEPSFQVYREYRVKQKSVQ</sequence>
<dbReference type="InterPro" id="IPR001670">
    <property type="entry name" value="ADH_Fe/GldA"/>
</dbReference>
<evidence type="ECO:0000259" key="3">
    <source>
        <dbReference type="Pfam" id="PF00465"/>
    </source>
</evidence>
<dbReference type="Proteomes" id="UP000046155">
    <property type="component" value="Unassembled WGS sequence"/>
</dbReference>
<dbReference type="InterPro" id="IPR056798">
    <property type="entry name" value="ADH_Fe_C"/>
</dbReference>